<dbReference type="RefSeq" id="WP_168721434.1">
    <property type="nucleotide sequence ID" value="NZ_JAAXPN010000001.1"/>
</dbReference>
<dbReference type="GO" id="GO:0006633">
    <property type="term" value="P:fatty acid biosynthetic process"/>
    <property type="evidence" value="ECO:0007669"/>
    <property type="project" value="UniProtKB-UniPathway"/>
</dbReference>
<dbReference type="PROSITE" id="PS50968">
    <property type="entry name" value="BIOTINYL_LIPOYL"/>
    <property type="match status" value="1"/>
</dbReference>
<keyword evidence="6 8" id="KW-0275">Fatty acid biosynthesis</keyword>
<evidence type="ECO:0000259" key="9">
    <source>
        <dbReference type="PROSITE" id="PS50968"/>
    </source>
</evidence>
<dbReference type="GO" id="GO:0003989">
    <property type="term" value="F:acetyl-CoA carboxylase activity"/>
    <property type="evidence" value="ECO:0007669"/>
    <property type="project" value="InterPro"/>
</dbReference>
<dbReference type="UniPathway" id="UPA00094"/>
<reference evidence="10 11" key="1">
    <citation type="submission" date="2020-04" db="EMBL/GenBank/DDBJ databases">
        <title>MicrobeNet Type strains.</title>
        <authorList>
            <person name="Nicholson A.C."/>
        </authorList>
    </citation>
    <scope>NUCLEOTIDE SEQUENCE [LARGE SCALE GENOMIC DNA]</scope>
    <source>
        <strain evidence="10 11">CCUG 61472</strain>
    </source>
</reference>
<proteinExistence type="predicted"/>
<keyword evidence="4 8" id="KW-0276">Fatty acid metabolism</keyword>
<dbReference type="InterPro" id="IPR050709">
    <property type="entry name" value="Biotin_Carboxyl_Carrier/Decarb"/>
</dbReference>
<accession>A0A7X6N1S2</accession>
<dbReference type="InterPro" id="IPR000089">
    <property type="entry name" value="Biotin_lipoyl"/>
</dbReference>
<dbReference type="PRINTS" id="PR01071">
    <property type="entry name" value="ACOABIOTINCC"/>
</dbReference>
<dbReference type="Proteomes" id="UP000549765">
    <property type="component" value="Unassembled WGS sequence"/>
</dbReference>
<evidence type="ECO:0000256" key="3">
    <source>
        <dbReference type="ARBA" id="ARBA00022516"/>
    </source>
</evidence>
<comment type="pathway">
    <text evidence="1 8">Lipid metabolism; fatty acid biosynthesis.</text>
</comment>
<protein>
    <recommendedName>
        <fullName evidence="2 8">Biotin carboxyl carrier protein of acetyl-CoA carboxylase</fullName>
    </recommendedName>
</protein>
<evidence type="ECO:0000256" key="2">
    <source>
        <dbReference type="ARBA" id="ARBA00017562"/>
    </source>
</evidence>
<comment type="caution">
    <text evidence="10">The sequence shown here is derived from an EMBL/GenBank/DDBJ whole genome shotgun (WGS) entry which is preliminary data.</text>
</comment>
<evidence type="ECO:0000256" key="6">
    <source>
        <dbReference type="ARBA" id="ARBA00023160"/>
    </source>
</evidence>
<dbReference type="PROSITE" id="PS00188">
    <property type="entry name" value="BIOTIN"/>
    <property type="match status" value="1"/>
</dbReference>
<dbReference type="InterPro" id="IPR001249">
    <property type="entry name" value="AcCoA_biotinCC"/>
</dbReference>
<dbReference type="PANTHER" id="PTHR45266">
    <property type="entry name" value="OXALOACETATE DECARBOXYLASE ALPHA CHAIN"/>
    <property type="match status" value="1"/>
</dbReference>
<sequence>MDLKAISDLLGQFDASTLMELRLDDAESHLYFSKLESPAPVVNNNDKVGDVPIPDSQAIVNGEQASTTTQTEDIIAPIVGTVYLQPTVNQAMFKQVGQRIQVGETVALIEAMKMMTEIKSTVAGTIISINVKPEQTVEYGQVLYTVAVD</sequence>
<keyword evidence="5 8" id="KW-0443">Lipid metabolism</keyword>
<dbReference type="SUPFAM" id="SSF51230">
    <property type="entry name" value="Single hybrid motif"/>
    <property type="match status" value="1"/>
</dbReference>
<dbReference type="PANTHER" id="PTHR45266:SF3">
    <property type="entry name" value="OXALOACETATE DECARBOXYLASE ALPHA CHAIN"/>
    <property type="match status" value="1"/>
</dbReference>
<feature type="domain" description="Lipoyl-binding" evidence="9">
    <location>
        <begin position="71"/>
        <end position="147"/>
    </location>
</feature>
<evidence type="ECO:0000313" key="11">
    <source>
        <dbReference type="Proteomes" id="UP000549765"/>
    </source>
</evidence>
<comment type="function">
    <text evidence="8">This protein is a component of the acetyl coenzyme A carboxylase complex; first, biotin carboxylase catalyzes the carboxylation of the carrier protein and then the transcarboxylase transfers the carboxyl group to form malonyl-CoA.</text>
</comment>
<evidence type="ECO:0000256" key="4">
    <source>
        <dbReference type="ARBA" id="ARBA00022832"/>
    </source>
</evidence>
<dbReference type="InterPro" id="IPR001882">
    <property type="entry name" value="Biotin_BS"/>
</dbReference>
<organism evidence="10 11">
    <name type="scientific">Periweissella fabalis</name>
    <dbReference type="NCBI Taxonomy" id="1070421"/>
    <lineage>
        <taxon>Bacteria</taxon>
        <taxon>Bacillati</taxon>
        <taxon>Bacillota</taxon>
        <taxon>Bacilli</taxon>
        <taxon>Lactobacillales</taxon>
        <taxon>Lactobacillaceae</taxon>
        <taxon>Periweissella</taxon>
    </lineage>
</organism>
<keyword evidence="11" id="KW-1185">Reference proteome</keyword>
<dbReference type="Gene3D" id="2.40.50.100">
    <property type="match status" value="1"/>
</dbReference>
<dbReference type="CDD" id="cd06850">
    <property type="entry name" value="biotinyl_domain"/>
    <property type="match status" value="1"/>
</dbReference>
<dbReference type="Pfam" id="PF00364">
    <property type="entry name" value="Biotin_lipoyl"/>
    <property type="match status" value="1"/>
</dbReference>
<evidence type="ECO:0000256" key="7">
    <source>
        <dbReference type="ARBA" id="ARBA00023267"/>
    </source>
</evidence>
<dbReference type="AlphaFoldDB" id="A0A7X6N1S2"/>
<evidence type="ECO:0000256" key="5">
    <source>
        <dbReference type="ARBA" id="ARBA00023098"/>
    </source>
</evidence>
<gene>
    <name evidence="10" type="ORF">HF964_02350</name>
</gene>
<keyword evidence="3 8" id="KW-0444">Lipid biosynthesis</keyword>
<dbReference type="EMBL" id="JAAXPN010000001">
    <property type="protein sequence ID" value="NKZ23649.1"/>
    <property type="molecule type" value="Genomic_DNA"/>
</dbReference>
<evidence type="ECO:0000256" key="8">
    <source>
        <dbReference type="RuleBase" id="RU364072"/>
    </source>
</evidence>
<dbReference type="InterPro" id="IPR011053">
    <property type="entry name" value="Single_hybrid_motif"/>
</dbReference>
<evidence type="ECO:0000256" key="1">
    <source>
        <dbReference type="ARBA" id="ARBA00005194"/>
    </source>
</evidence>
<name>A0A7X6N1S2_9LACO</name>
<evidence type="ECO:0000313" key="10">
    <source>
        <dbReference type="EMBL" id="NKZ23649.1"/>
    </source>
</evidence>
<dbReference type="GO" id="GO:0009317">
    <property type="term" value="C:acetyl-CoA carboxylase complex"/>
    <property type="evidence" value="ECO:0007669"/>
    <property type="project" value="InterPro"/>
</dbReference>
<keyword evidence="7 8" id="KW-0092">Biotin</keyword>